<gene>
    <name evidence="3" type="ORF">LPE_03286</name>
</gene>
<dbReference type="EMBL" id="FR871843">
    <property type="protein sequence ID" value="CCB84220.1"/>
    <property type="molecule type" value="Genomic_DNA"/>
</dbReference>
<keyword evidence="1" id="KW-0238">DNA-binding</keyword>
<dbReference type="SMART" id="SM00530">
    <property type="entry name" value="HTH_XRE"/>
    <property type="match status" value="1"/>
</dbReference>
<evidence type="ECO:0000313" key="3">
    <source>
        <dbReference type="EMBL" id="CCB84220.1"/>
    </source>
</evidence>
<evidence type="ECO:0000259" key="2">
    <source>
        <dbReference type="PROSITE" id="PS50943"/>
    </source>
</evidence>
<feature type="domain" description="HTH cro/C1-type" evidence="2">
    <location>
        <begin position="19"/>
        <end position="74"/>
    </location>
</feature>
<dbReference type="PROSITE" id="PS50943">
    <property type="entry name" value="HTH_CROC1"/>
    <property type="match status" value="1"/>
</dbReference>
<dbReference type="InterPro" id="IPR010982">
    <property type="entry name" value="Lambda_DNA-bd_dom_sf"/>
</dbReference>
<evidence type="ECO:0000256" key="1">
    <source>
        <dbReference type="ARBA" id="ARBA00023125"/>
    </source>
</evidence>
<dbReference type="PANTHER" id="PTHR46558">
    <property type="entry name" value="TRACRIPTIONAL REGULATORY PROTEIN-RELATED-RELATED"/>
    <property type="match status" value="1"/>
</dbReference>
<reference evidence="3" key="1">
    <citation type="journal article" date="2011" name="J. Bacteriol.">
        <title>Annotated genome sequence of Lactobacillus pentosus MP-10, which has probiotic potential, from naturally fermented Alorena green table olives.</title>
        <authorList>
            <person name="Abriouel H."/>
            <person name="Benomar N."/>
            <person name="Perez Pulido R."/>
            <person name="Canamero M.M."/>
            <person name="Galvez A."/>
        </authorList>
    </citation>
    <scope>NUCLEOTIDE SEQUENCE</scope>
    <source>
        <strain evidence="3">MP-10</strain>
    </source>
</reference>
<protein>
    <submittedName>
        <fullName evidence="3">XRE family transcriptional regulator</fullName>
    </submittedName>
</protein>
<dbReference type="AlphaFoldDB" id="F6IZT5"/>
<sequence length="133" mass="15170">MRSNLIINEGGLSMFAERLKELRKKEAGLTQERLAMQLGMAKTTLASYEQGKRQPDLETLSKIADRFSVTTDYLLGKNGTPKWATKKDTIDLKDFLEANEGSMTYGGEDLTEEEKQQVRVAMATIFWKRHKHD</sequence>
<dbReference type="GO" id="GO:0003677">
    <property type="term" value="F:DNA binding"/>
    <property type="evidence" value="ECO:0007669"/>
    <property type="project" value="UniProtKB-KW"/>
</dbReference>
<dbReference type="Gene3D" id="1.10.260.40">
    <property type="entry name" value="lambda repressor-like DNA-binding domains"/>
    <property type="match status" value="1"/>
</dbReference>
<organism evidence="3">
    <name type="scientific">Lactiplantibacillus pentosus MP-10</name>
    <dbReference type="NCBI Taxonomy" id="1028490"/>
    <lineage>
        <taxon>Bacteria</taxon>
        <taxon>Bacillati</taxon>
        <taxon>Bacillota</taxon>
        <taxon>Bacilli</taxon>
        <taxon>Lactobacillales</taxon>
        <taxon>Lactobacillaceae</taxon>
        <taxon>Lactiplantibacillus</taxon>
    </lineage>
</organism>
<accession>F6IZT5</accession>
<proteinExistence type="predicted"/>
<dbReference type="SUPFAM" id="SSF47413">
    <property type="entry name" value="lambda repressor-like DNA-binding domains"/>
    <property type="match status" value="1"/>
</dbReference>
<dbReference type="PANTHER" id="PTHR46558:SF14">
    <property type="entry name" value="HTH-TYPE TRANSCRIPTIONAL REGULATOR ANSR"/>
    <property type="match status" value="1"/>
</dbReference>
<name>F6IZT5_LACPE</name>
<dbReference type="Pfam" id="PF01381">
    <property type="entry name" value="HTH_3"/>
    <property type="match status" value="1"/>
</dbReference>
<dbReference type="InterPro" id="IPR001387">
    <property type="entry name" value="Cro/C1-type_HTH"/>
</dbReference>
<dbReference type="CDD" id="cd00093">
    <property type="entry name" value="HTH_XRE"/>
    <property type="match status" value="1"/>
</dbReference>